<evidence type="ECO:0000313" key="3">
    <source>
        <dbReference type="Proteomes" id="UP000834106"/>
    </source>
</evidence>
<dbReference type="InterPro" id="IPR011992">
    <property type="entry name" value="EF-hand-dom_pair"/>
</dbReference>
<accession>A0AAD2E8K4</accession>
<dbReference type="PANTHER" id="PTHR23354:SF95">
    <property type="entry name" value="CALCIUM-BINDING EF-HAND FAMILY PROTEIN-RELATED"/>
    <property type="match status" value="1"/>
</dbReference>
<sequence length="416" mass="46666">MGNSESSSTNPRFASASRAFSLNELEDLRSLFTSLAAQSQTDGKYVTLPVFKAYIGIDGPLGDRMFDLMTQKRKDQKLTFEDLVIAKGTYEKGTNDDIEEFVYQLLDINGDGIVGRSGLEAVLTAMLGNLFHQEYSKSKGDSRDEIVDIFINAATFTKDGAESNMSFEDFRKWCSLLPSVRKFLGSLMIPSDPGSQIPQLLHQDNIHPSLILLRKEYAWHIGGALPQHELDEWKLLYHSSVHGQSFNTFLGNIQNDEGRTVLLIKDKEGYVYGGYASQPWDRHADFYGDMKSFLFQLFPKASIFRPTGANHNLQWCAVNFSSESIPNGIGFGGKVNHFGLFLSANFDQGHTFVCTTFGSPCLSKTHQIYPEVIECWGVVPHKVEKDRPEVIKGTVLERFKEDRHMLNMVGLANSSE</sequence>
<dbReference type="InterPro" id="IPR006571">
    <property type="entry name" value="TLDc_dom"/>
</dbReference>
<dbReference type="Pfam" id="PF07534">
    <property type="entry name" value="TLD"/>
    <property type="match status" value="1"/>
</dbReference>
<dbReference type="AlphaFoldDB" id="A0AAD2E8K4"/>
<gene>
    <name evidence="2" type="ORF">FPE_LOCUS27668</name>
</gene>
<organism evidence="2 3">
    <name type="scientific">Fraxinus pennsylvanica</name>
    <dbReference type="NCBI Taxonomy" id="56036"/>
    <lineage>
        <taxon>Eukaryota</taxon>
        <taxon>Viridiplantae</taxon>
        <taxon>Streptophyta</taxon>
        <taxon>Embryophyta</taxon>
        <taxon>Tracheophyta</taxon>
        <taxon>Spermatophyta</taxon>
        <taxon>Magnoliopsida</taxon>
        <taxon>eudicotyledons</taxon>
        <taxon>Gunneridae</taxon>
        <taxon>Pentapetalae</taxon>
        <taxon>asterids</taxon>
        <taxon>lamiids</taxon>
        <taxon>Lamiales</taxon>
        <taxon>Oleaceae</taxon>
        <taxon>Oleeae</taxon>
        <taxon>Fraxinus</taxon>
    </lineage>
</organism>
<evidence type="ECO:0000313" key="2">
    <source>
        <dbReference type="EMBL" id="CAI9780238.1"/>
    </source>
</evidence>
<feature type="domain" description="TLDc" evidence="1">
    <location>
        <begin position="211"/>
        <end position="379"/>
    </location>
</feature>
<dbReference type="PANTHER" id="PTHR23354">
    <property type="entry name" value="NUCLEOLAR PROTEIN 7/ESTROGEN RECEPTOR COACTIVATOR-RELATED"/>
    <property type="match status" value="1"/>
</dbReference>
<dbReference type="SUPFAM" id="SSF47473">
    <property type="entry name" value="EF-hand"/>
    <property type="match status" value="1"/>
</dbReference>
<protein>
    <recommendedName>
        <fullName evidence="1">TLDc domain-containing protein</fullName>
    </recommendedName>
</protein>
<keyword evidence="3" id="KW-1185">Reference proteome</keyword>
<dbReference type="PROSITE" id="PS51886">
    <property type="entry name" value="TLDC"/>
    <property type="match status" value="1"/>
</dbReference>
<dbReference type="EMBL" id="OU503052">
    <property type="protein sequence ID" value="CAI9780238.1"/>
    <property type="molecule type" value="Genomic_DNA"/>
</dbReference>
<evidence type="ECO:0000259" key="1">
    <source>
        <dbReference type="PROSITE" id="PS51886"/>
    </source>
</evidence>
<proteinExistence type="predicted"/>
<dbReference type="Gene3D" id="1.10.238.10">
    <property type="entry name" value="EF-hand"/>
    <property type="match status" value="1"/>
</dbReference>
<reference evidence="2" key="1">
    <citation type="submission" date="2023-05" db="EMBL/GenBank/DDBJ databases">
        <authorList>
            <person name="Huff M."/>
        </authorList>
    </citation>
    <scope>NUCLEOTIDE SEQUENCE</scope>
</reference>
<name>A0AAD2E8K4_9LAMI</name>
<dbReference type="SMART" id="SM00584">
    <property type="entry name" value="TLDc"/>
    <property type="match status" value="1"/>
</dbReference>
<dbReference type="Proteomes" id="UP000834106">
    <property type="component" value="Chromosome 17"/>
</dbReference>